<dbReference type="GO" id="GO:0019752">
    <property type="term" value="P:carboxylic acid metabolic process"/>
    <property type="evidence" value="ECO:0007669"/>
    <property type="project" value="UniProtKB-ARBA"/>
</dbReference>
<feature type="domain" description="Aconitase/3-isopropylmalate dehydratase large subunit alpha/beta/alpha" evidence="5">
    <location>
        <begin position="4"/>
        <end position="164"/>
    </location>
</feature>
<feature type="non-terminal residue" evidence="6">
    <location>
        <position position="1"/>
    </location>
</feature>
<dbReference type="Pfam" id="PF00330">
    <property type="entry name" value="Aconitase"/>
    <property type="match status" value="1"/>
</dbReference>
<evidence type="ECO:0000256" key="1">
    <source>
        <dbReference type="ARBA" id="ARBA00022723"/>
    </source>
</evidence>
<evidence type="ECO:0000259" key="5">
    <source>
        <dbReference type="Pfam" id="PF00330"/>
    </source>
</evidence>
<evidence type="ECO:0000256" key="4">
    <source>
        <dbReference type="ARBA" id="ARBA00023239"/>
    </source>
</evidence>
<evidence type="ECO:0000313" key="6">
    <source>
        <dbReference type="EMBL" id="GAI78641.1"/>
    </source>
</evidence>
<dbReference type="SUPFAM" id="SSF53732">
    <property type="entry name" value="Aconitase iron-sulfur domain"/>
    <property type="match status" value="1"/>
</dbReference>
<name>X1SHM0_9ZZZZ</name>
<dbReference type="AlphaFoldDB" id="X1SHM0"/>
<dbReference type="Gene3D" id="3.30.499.10">
    <property type="entry name" value="Aconitase, domain 3"/>
    <property type="match status" value="1"/>
</dbReference>
<sequence>PLSPDDSASYEQTIDINVAELEPVVARPHTVDNMALVRELKETKIHQVFIGTCTGGRLDDLAVAASILRGKQRYEQTRLVIAPASRGVLLAAIAAGYIKTLLQAGAIILPPGCGPCLGLHQGALGTGESCLSTANRNFRGRMGNPEAFVYLGSAATAAATAVKGKITDPREPLS</sequence>
<dbReference type="InterPro" id="IPR018136">
    <property type="entry name" value="Aconitase_4Fe-4S_BS"/>
</dbReference>
<dbReference type="GO" id="GO:0016829">
    <property type="term" value="F:lyase activity"/>
    <property type="evidence" value="ECO:0007669"/>
    <property type="project" value="UniProtKB-KW"/>
</dbReference>
<dbReference type="InterPro" id="IPR001030">
    <property type="entry name" value="Acoase/IPM_deHydtase_lsu_aba"/>
</dbReference>
<keyword evidence="1" id="KW-0479">Metal-binding</keyword>
<dbReference type="PANTHER" id="PTHR43822:SF2">
    <property type="entry name" value="HOMOACONITASE, MITOCHONDRIAL"/>
    <property type="match status" value="1"/>
</dbReference>
<dbReference type="InterPro" id="IPR050067">
    <property type="entry name" value="IPM_dehydratase_rel_enz"/>
</dbReference>
<dbReference type="PROSITE" id="PS01244">
    <property type="entry name" value="ACONITASE_2"/>
    <property type="match status" value="1"/>
</dbReference>
<dbReference type="PANTHER" id="PTHR43822">
    <property type="entry name" value="HOMOACONITASE, MITOCHONDRIAL-RELATED"/>
    <property type="match status" value="1"/>
</dbReference>
<dbReference type="InterPro" id="IPR015931">
    <property type="entry name" value="Acnase/IPM_dHydase_lsu_aba_1/3"/>
</dbReference>
<evidence type="ECO:0000256" key="2">
    <source>
        <dbReference type="ARBA" id="ARBA00023004"/>
    </source>
</evidence>
<evidence type="ECO:0000256" key="3">
    <source>
        <dbReference type="ARBA" id="ARBA00023014"/>
    </source>
</evidence>
<dbReference type="EMBL" id="BARW01006632">
    <property type="protein sequence ID" value="GAI78641.1"/>
    <property type="molecule type" value="Genomic_DNA"/>
</dbReference>
<organism evidence="6">
    <name type="scientific">marine sediment metagenome</name>
    <dbReference type="NCBI Taxonomy" id="412755"/>
    <lineage>
        <taxon>unclassified sequences</taxon>
        <taxon>metagenomes</taxon>
        <taxon>ecological metagenomes</taxon>
    </lineage>
</organism>
<accession>X1SHM0</accession>
<reference evidence="6" key="1">
    <citation type="journal article" date="2014" name="Front. Microbiol.">
        <title>High frequency of phylogenetically diverse reductive dehalogenase-homologous genes in deep subseafloor sedimentary metagenomes.</title>
        <authorList>
            <person name="Kawai M."/>
            <person name="Futagami T."/>
            <person name="Toyoda A."/>
            <person name="Takaki Y."/>
            <person name="Nishi S."/>
            <person name="Hori S."/>
            <person name="Arai W."/>
            <person name="Tsubouchi T."/>
            <person name="Morono Y."/>
            <person name="Uchiyama I."/>
            <person name="Ito T."/>
            <person name="Fujiyama A."/>
            <person name="Inagaki F."/>
            <person name="Takami H."/>
        </authorList>
    </citation>
    <scope>NUCLEOTIDE SEQUENCE</scope>
    <source>
        <strain evidence="6">Expedition CK06-06</strain>
    </source>
</reference>
<proteinExistence type="predicted"/>
<keyword evidence="3" id="KW-0411">Iron-sulfur</keyword>
<keyword evidence="2" id="KW-0408">Iron</keyword>
<dbReference type="GO" id="GO:0051536">
    <property type="term" value="F:iron-sulfur cluster binding"/>
    <property type="evidence" value="ECO:0007669"/>
    <property type="project" value="UniProtKB-KW"/>
</dbReference>
<comment type="caution">
    <text evidence="6">The sequence shown here is derived from an EMBL/GenBank/DDBJ whole genome shotgun (WGS) entry which is preliminary data.</text>
</comment>
<dbReference type="InterPro" id="IPR036008">
    <property type="entry name" value="Aconitase_4Fe-4S_dom"/>
</dbReference>
<gene>
    <name evidence="6" type="ORF">S12H4_13937</name>
</gene>
<keyword evidence="4" id="KW-0456">Lyase</keyword>
<protein>
    <recommendedName>
        <fullName evidence="5">Aconitase/3-isopropylmalate dehydratase large subunit alpha/beta/alpha domain-containing protein</fullName>
    </recommendedName>
</protein>
<dbReference type="GO" id="GO:0046872">
    <property type="term" value="F:metal ion binding"/>
    <property type="evidence" value="ECO:0007669"/>
    <property type="project" value="UniProtKB-KW"/>
</dbReference>